<feature type="compositionally biased region" description="Basic and acidic residues" evidence="1">
    <location>
        <begin position="90"/>
        <end position="110"/>
    </location>
</feature>
<evidence type="ECO:0000256" key="1">
    <source>
        <dbReference type="SAM" id="MobiDB-lite"/>
    </source>
</evidence>
<proteinExistence type="predicted"/>
<comment type="caution">
    <text evidence="2">The sequence shown here is derived from an EMBL/GenBank/DDBJ whole genome shotgun (WGS) entry which is preliminary data.</text>
</comment>
<evidence type="ECO:0000313" key="3">
    <source>
        <dbReference type="Proteomes" id="UP001604336"/>
    </source>
</evidence>
<dbReference type="AlphaFoldDB" id="A0ABD1PF03"/>
<sequence length="221" mass="24904">MAQGPSTGAYNYGVPVPTYYETGTGSLPILPPRQETPSKYCLVHRSHGHSTEECREVVNLANRRETNSGPRRGAGTRRGMQTPMHHRRPQGPDRRSQQWDRRPANQDPPRRNSRSPGRLPRMEGTTENRFIKGPEKPPIREIDTIYGGPYIGGQSRNAQKSYAKEAEGKLEMNWLINSRPSSSSKVDPISFTEEDMKGVHYPHCDALVVRAVVARNGWEEC</sequence>
<keyword evidence="3" id="KW-1185">Reference proteome</keyword>
<feature type="compositionally biased region" description="Basic and acidic residues" evidence="1">
    <location>
        <begin position="120"/>
        <end position="142"/>
    </location>
</feature>
<reference evidence="3" key="1">
    <citation type="submission" date="2024-07" db="EMBL/GenBank/DDBJ databases">
        <title>Two chromosome-level genome assemblies of Korean endemic species Abeliophyllum distichum and Forsythia ovata (Oleaceae).</title>
        <authorList>
            <person name="Jang H."/>
        </authorList>
    </citation>
    <scope>NUCLEOTIDE SEQUENCE [LARGE SCALE GENOMIC DNA]</scope>
</reference>
<dbReference type="EMBL" id="JBFOLK010000014">
    <property type="protein sequence ID" value="KAL2461186.1"/>
    <property type="molecule type" value="Genomic_DNA"/>
</dbReference>
<gene>
    <name evidence="2" type="ORF">Adt_44606</name>
</gene>
<name>A0ABD1PF03_9LAMI</name>
<protein>
    <submittedName>
        <fullName evidence="2">Ribonuclease H</fullName>
    </submittedName>
</protein>
<feature type="region of interest" description="Disordered" evidence="1">
    <location>
        <begin position="58"/>
        <end position="142"/>
    </location>
</feature>
<organism evidence="2 3">
    <name type="scientific">Abeliophyllum distichum</name>
    <dbReference type="NCBI Taxonomy" id="126358"/>
    <lineage>
        <taxon>Eukaryota</taxon>
        <taxon>Viridiplantae</taxon>
        <taxon>Streptophyta</taxon>
        <taxon>Embryophyta</taxon>
        <taxon>Tracheophyta</taxon>
        <taxon>Spermatophyta</taxon>
        <taxon>Magnoliopsida</taxon>
        <taxon>eudicotyledons</taxon>
        <taxon>Gunneridae</taxon>
        <taxon>Pentapetalae</taxon>
        <taxon>asterids</taxon>
        <taxon>lamiids</taxon>
        <taxon>Lamiales</taxon>
        <taxon>Oleaceae</taxon>
        <taxon>Forsythieae</taxon>
        <taxon>Abeliophyllum</taxon>
    </lineage>
</organism>
<evidence type="ECO:0000313" key="2">
    <source>
        <dbReference type="EMBL" id="KAL2461186.1"/>
    </source>
</evidence>
<dbReference type="Proteomes" id="UP001604336">
    <property type="component" value="Unassembled WGS sequence"/>
</dbReference>
<accession>A0ABD1PF03</accession>